<feature type="transmembrane region" description="Helical" evidence="6">
    <location>
        <begin position="303"/>
        <end position="324"/>
    </location>
</feature>
<dbReference type="GO" id="GO:0005886">
    <property type="term" value="C:plasma membrane"/>
    <property type="evidence" value="ECO:0007669"/>
    <property type="project" value="TreeGrafter"/>
</dbReference>
<evidence type="ECO:0000256" key="2">
    <source>
        <dbReference type="ARBA" id="ARBA00010674"/>
    </source>
</evidence>
<keyword evidence="9" id="KW-1185">Reference proteome</keyword>
<dbReference type="PROSITE" id="PS00930">
    <property type="entry name" value="RDS_ROM1"/>
    <property type="match status" value="1"/>
</dbReference>
<dbReference type="SUPFAM" id="SSF48652">
    <property type="entry name" value="Tetraspanin"/>
    <property type="match status" value="1"/>
</dbReference>
<comment type="subcellular location">
    <subcellularLocation>
        <location evidence="1">Membrane</location>
        <topology evidence="1">Multi-pass membrane protein</topology>
    </subcellularLocation>
</comment>
<evidence type="ECO:0000313" key="7">
    <source>
        <dbReference type="EMBL" id="KAG0130548.1"/>
    </source>
</evidence>
<keyword evidence="3 6" id="KW-0812">Transmembrane</keyword>
<keyword evidence="4 6" id="KW-1133">Transmembrane helix</keyword>
<evidence type="ECO:0000256" key="3">
    <source>
        <dbReference type="ARBA" id="ARBA00022692"/>
    </source>
</evidence>
<reference evidence="7" key="1">
    <citation type="submission" date="2020-10" db="EMBL/GenBank/DDBJ databases">
        <title>Feather gene expression reveals the developmental basis of iridescence in African starlings.</title>
        <authorList>
            <person name="Rubenstein D.R."/>
        </authorList>
    </citation>
    <scope>NUCLEOTIDE SEQUENCE</scope>
    <source>
        <strain evidence="7">SS15</strain>
        <tissue evidence="7">Liver</tissue>
    </source>
</reference>
<protein>
    <recommendedName>
        <fullName evidence="10">Photoreceptor outer segment membrane glycoprotein 2</fullName>
    </recommendedName>
</protein>
<evidence type="ECO:0000313" key="8">
    <source>
        <dbReference type="EMBL" id="KAI1237871.1"/>
    </source>
</evidence>
<proteinExistence type="inferred from homology"/>
<evidence type="ECO:0000256" key="6">
    <source>
        <dbReference type="SAM" id="Phobius"/>
    </source>
</evidence>
<dbReference type="OrthoDB" id="9836210at2759"/>
<dbReference type="InterPro" id="IPR042026">
    <property type="entry name" value="Peripherin_LEL"/>
</dbReference>
<organism evidence="7">
    <name type="scientific">Lamprotornis superbus</name>
    <dbReference type="NCBI Taxonomy" id="245042"/>
    <lineage>
        <taxon>Eukaryota</taxon>
        <taxon>Metazoa</taxon>
        <taxon>Chordata</taxon>
        <taxon>Craniata</taxon>
        <taxon>Vertebrata</taxon>
        <taxon>Euteleostomi</taxon>
        <taxon>Archelosauria</taxon>
        <taxon>Archosauria</taxon>
        <taxon>Dinosauria</taxon>
        <taxon>Saurischia</taxon>
        <taxon>Theropoda</taxon>
        <taxon>Coelurosauria</taxon>
        <taxon>Aves</taxon>
        <taxon>Neognathae</taxon>
        <taxon>Neoaves</taxon>
        <taxon>Telluraves</taxon>
        <taxon>Australaves</taxon>
        <taxon>Passeriformes</taxon>
        <taxon>Sturnidae</taxon>
        <taxon>Lamprotornis</taxon>
    </lineage>
</organism>
<dbReference type="EMBL" id="JADDUC010000010">
    <property type="protein sequence ID" value="KAG0130548.1"/>
    <property type="molecule type" value="Genomic_DNA"/>
</dbReference>
<gene>
    <name evidence="8" type="ORF">IHE44_0013961</name>
    <name evidence="7" type="ORF">IHE44_014608</name>
</gene>
<dbReference type="AlphaFoldDB" id="A0A835P0I0"/>
<dbReference type="EMBL" id="JADDUC020000007">
    <property type="protein sequence ID" value="KAI1237871.1"/>
    <property type="molecule type" value="Genomic_DNA"/>
</dbReference>
<evidence type="ECO:0000256" key="4">
    <source>
        <dbReference type="ARBA" id="ARBA00022989"/>
    </source>
</evidence>
<evidence type="ECO:0000256" key="5">
    <source>
        <dbReference type="ARBA" id="ARBA00023136"/>
    </source>
</evidence>
<evidence type="ECO:0000313" key="9">
    <source>
        <dbReference type="Proteomes" id="UP000618051"/>
    </source>
</evidence>
<reference evidence="8" key="3">
    <citation type="submission" date="2022-01" db="EMBL/GenBank/DDBJ databases">
        <authorList>
            <person name="Rubenstein D.R."/>
        </authorList>
    </citation>
    <scope>NUCLEOTIDE SEQUENCE</scope>
    <source>
        <strain evidence="8">SS15</strain>
        <tissue evidence="8">Liver</tissue>
    </source>
</reference>
<dbReference type="PANTHER" id="PTHR19282">
    <property type="entry name" value="TETRASPANIN"/>
    <property type="match status" value="1"/>
</dbReference>
<name>A0A835P0I0_9PASS</name>
<keyword evidence="5 6" id="KW-0472">Membrane</keyword>
<comment type="caution">
    <text evidence="7">The sequence shown here is derived from an EMBL/GenBank/DDBJ whole genome shotgun (WGS) entry which is preliminary data.</text>
</comment>
<evidence type="ECO:0008006" key="10">
    <source>
        <dbReference type="Google" id="ProtNLM"/>
    </source>
</evidence>
<sequence length="485" mass="55349">MRRFRDVASYQFQDRVQSSEPAYELPLTYASFPNVHLTMAVLKVKFTKTKRDKLAQILWILNWVSVVSGIILFSLGLFLKIEIKKRSEVMAKGDINSVPNMLISVGVIACIINFLGGKICYDCSDANKFSRWKLVMLPYIVCTFCFTFCILVGALMCYTMRNELEESLYLGLRDAIKFYKDTDIPGRCFLKKTVDLLQIGFRCCGNNGFRDWFEIQWVSPRYLNMASKDVLDRLKSNVDGKFLVDGVPFSCCNPSSPRPCIQYQLTNNSAHYNYDFLTEELNIWMKGCREALLDYYTGIMRSIGVAALLIWLFELSVLIGVRYLQTAMKNVLLLGDLEGESDGWLLENSFVETAKYNISIIKNLGKANQISTVSGMHDPNINVQNTDCDKTNITTKSIPAARDSEQLPVEPEEDLIRFLAPGNLLYDAVLLPQQMELPVEKLPANNEKIKQHNEGREAHILFNLPGNWEQMKLLKKFNLKTRDSS</sequence>
<dbReference type="Proteomes" id="UP000618051">
    <property type="component" value="Unassembled WGS sequence"/>
</dbReference>
<dbReference type="FunFam" id="1.10.1450.10:FF:000002">
    <property type="entry name" value="Retinal outer segment membrane protein 1"/>
    <property type="match status" value="1"/>
</dbReference>
<comment type="similarity">
    <text evidence="2">Belongs to the PRPH2/ROM1 family.</text>
</comment>
<feature type="transmembrane region" description="Helical" evidence="6">
    <location>
        <begin position="98"/>
        <end position="116"/>
    </location>
</feature>
<dbReference type="PANTHER" id="PTHR19282:SF184">
    <property type="entry name" value="PERIPHERIN 2 LIKE-RELATED"/>
    <property type="match status" value="1"/>
</dbReference>
<dbReference type="InterPro" id="IPR000830">
    <property type="entry name" value="Peripherin/rom-1"/>
</dbReference>
<accession>A0A835P0I0</accession>
<dbReference type="GO" id="GO:0007601">
    <property type="term" value="P:visual perception"/>
    <property type="evidence" value="ECO:0007669"/>
    <property type="project" value="InterPro"/>
</dbReference>
<feature type="transmembrane region" description="Helical" evidence="6">
    <location>
        <begin position="57"/>
        <end position="78"/>
    </location>
</feature>
<dbReference type="InterPro" id="IPR008952">
    <property type="entry name" value="Tetraspanin_EC2_sf"/>
</dbReference>
<evidence type="ECO:0000256" key="1">
    <source>
        <dbReference type="ARBA" id="ARBA00004141"/>
    </source>
</evidence>
<dbReference type="PRINTS" id="PR00218">
    <property type="entry name" value="PERIPHERNRDS"/>
</dbReference>
<reference evidence="8 9" key="2">
    <citation type="journal article" date="2021" name="J. Hered.">
        <title>Feather Gene Expression Elucidates the Developmental Basis of Plumage Iridescence in African Starlings.</title>
        <authorList>
            <person name="Rubenstein D.R."/>
            <person name="Corvelo A."/>
            <person name="MacManes M.D."/>
            <person name="Maia R."/>
            <person name="Narzisi G."/>
            <person name="Rousaki A."/>
            <person name="Vandenabeele P."/>
            <person name="Shawkey M.D."/>
            <person name="Solomon J."/>
        </authorList>
    </citation>
    <scope>NUCLEOTIDE SEQUENCE [LARGE SCALE GENOMIC DNA]</scope>
    <source>
        <strain evidence="8">SS15</strain>
    </source>
</reference>
<dbReference type="InterPro" id="IPR018499">
    <property type="entry name" value="Tetraspanin/Peripherin"/>
</dbReference>
<feature type="transmembrane region" description="Helical" evidence="6">
    <location>
        <begin position="136"/>
        <end position="158"/>
    </location>
</feature>
<dbReference type="CDD" id="cd03162">
    <property type="entry name" value="peripherin_like_LEL"/>
    <property type="match status" value="1"/>
</dbReference>
<dbReference type="Pfam" id="PF00335">
    <property type="entry name" value="Tetraspanin"/>
    <property type="match status" value="1"/>
</dbReference>
<dbReference type="Gene3D" id="1.10.1450.10">
    <property type="entry name" value="Tetraspanin"/>
    <property type="match status" value="1"/>
</dbReference>
<dbReference type="InterPro" id="IPR018498">
    <property type="entry name" value="Peripherin/rom-1_CS"/>
</dbReference>